<dbReference type="Pfam" id="PF07687">
    <property type="entry name" value="M20_dimer"/>
    <property type="match status" value="1"/>
</dbReference>
<feature type="domain" description="Peptidase M20 dimerisation" evidence="1">
    <location>
        <begin position="204"/>
        <end position="275"/>
    </location>
</feature>
<dbReference type="Gene3D" id="3.40.630.10">
    <property type="entry name" value="Zn peptidases"/>
    <property type="match status" value="2"/>
</dbReference>
<gene>
    <name evidence="2" type="ORF">O6R05_01835</name>
</gene>
<dbReference type="PIRSF" id="PIRSF016599">
    <property type="entry name" value="Xaa-His_dipept"/>
    <property type="match status" value="1"/>
</dbReference>
<keyword evidence="3" id="KW-1185">Reference proteome</keyword>
<sequence length="471" mass="51176">MNLEPKDVFHWFHELNQVPRCSGQEEAVSKFLENFAKERGFEVRRDDANNVIIKVPATAGYENRKSVIIQGHMDMVCVKDPGVNHNFDTDPIDMEVDGDFLKAKGTTLGGDDGIAVAFAMAILDGDYPHPELTVLITTEEETTMNGANAIKSGDVTGDYLFNIDSEEEGIFLVSSAGGAETYNVFKGTREAAVEQGIKITVKDLEGGHSGMEINKGRGNANVFMGRLLAALKDFNPRLSTINGGTKHNAIASHGEAVLTVSDADKAKAVVEALGAQLLHEVHATDPRGAVEVSDADVDTVFDATTSANFIHFLRLVPNGVYSMSQDIDGLVESSLNNAVITTEEDTITFVISVRSSSESRLDEVLGTIETLDEVFGGKFDIENAYPGWEYEPGSKIEEIVKATWSELYGDAKFEAVHAGLECGVLKKVLPDTEMISFGPNMFDVHSPKEKLSISSTERVFQFTLALLQAID</sequence>
<dbReference type="InterPro" id="IPR001160">
    <property type="entry name" value="Peptidase_M20C"/>
</dbReference>
<dbReference type="SUPFAM" id="SSF53187">
    <property type="entry name" value="Zn-dependent exopeptidases"/>
    <property type="match status" value="1"/>
</dbReference>
<dbReference type="EMBL" id="CP115667">
    <property type="protein sequence ID" value="WBW50306.1"/>
    <property type="molecule type" value="Genomic_DNA"/>
</dbReference>
<dbReference type="Pfam" id="PF01546">
    <property type="entry name" value="Peptidase_M20"/>
    <property type="match status" value="1"/>
</dbReference>
<reference evidence="2 3" key="1">
    <citation type="submission" date="2023-01" db="EMBL/GenBank/DDBJ databases">
        <authorList>
            <person name="Lee S.H."/>
            <person name="Jung H.S."/>
            <person name="Yun J.U."/>
        </authorList>
    </citation>
    <scope>NUCLEOTIDE SEQUENCE [LARGE SCALE GENOMIC DNA]</scope>
    <source>
        <strain evidence="2 3">CBA3646</strain>
    </source>
</reference>
<dbReference type="InterPro" id="IPR002933">
    <property type="entry name" value="Peptidase_M20"/>
</dbReference>
<evidence type="ECO:0000313" key="3">
    <source>
        <dbReference type="Proteomes" id="UP001210339"/>
    </source>
</evidence>
<dbReference type="NCBIfam" id="TIGR01893">
    <property type="entry name" value="aa-his-dipept"/>
    <property type="match status" value="1"/>
</dbReference>
<accession>A0ABY7QV82</accession>
<dbReference type="PANTHER" id="PTHR43501:SF1">
    <property type="entry name" value="CYTOSOL NON-SPECIFIC DIPEPTIDASE"/>
    <property type="match status" value="1"/>
</dbReference>
<dbReference type="Proteomes" id="UP001210339">
    <property type="component" value="Chromosome"/>
</dbReference>
<dbReference type="PRINTS" id="PR00934">
    <property type="entry name" value="XHISDIPTASE"/>
</dbReference>
<dbReference type="CDD" id="cd03890">
    <property type="entry name" value="M20_pepD"/>
    <property type="match status" value="1"/>
</dbReference>
<organism evidence="2 3">
    <name type="scientific">Peptoniphilus equinus</name>
    <dbReference type="NCBI Taxonomy" id="3016343"/>
    <lineage>
        <taxon>Bacteria</taxon>
        <taxon>Bacillati</taxon>
        <taxon>Bacillota</taxon>
        <taxon>Tissierellia</taxon>
        <taxon>Tissierellales</taxon>
        <taxon>Peptoniphilaceae</taxon>
        <taxon>Peptoniphilus</taxon>
    </lineage>
</organism>
<proteinExistence type="predicted"/>
<dbReference type="PANTHER" id="PTHR43501">
    <property type="entry name" value="CYTOSOL NON-SPECIFIC DIPEPTIDASE"/>
    <property type="match status" value="1"/>
</dbReference>
<dbReference type="RefSeq" id="WP_271191837.1">
    <property type="nucleotide sequence ID" value="NZ_CP115667.1"/>
</dbReference>
<evidence type="ECO:0000259" key="1">
    <source>
        <dbReference type="Pfam" id="PF07687"/>
    </source>
</evidence>
<name>A0ABY7QV82_9FIRM</name>
<evidence type="ECO:0000313" key="2">
    <source>
        <dbReference type="EMBL" id="WBW50306.1"/>
    </source>
</evidence>
<dbReference type="InterPro" id="IPR011650">
    <property type="entry name" value="Peptidase_M20_dimer"/>
</dbReference>
<protein>
    <submittedName>
        <fullName evidence="2">Aminoacyl-histidine dipeptidase</fullName>
    </submittedName>
</protein>